<dbReference type="AlphaFoldDB" id="K3Z252"/>
<name>K3Z252_SETIT</name>
<reference evidence="2" key="1">
    <citation type="journal article" date="2012" name="Nat. Biotechnol.">
        <title>Reference genome sequence of the model plant Setaria.</title>
        <authorList>
            <person name="Bennetzen J.L."/>
            <person name="Schmutz J."/>
            <person name="Wang H."/>
            <person name="Percifield R."/>
            <person name="Hawkins J."/>
            <person name="Pontaroli A.C."/>
            <person name="Estep M."/>
            <person name="Feng L."/>
            <person name="Vaughn J.N."/>
            <person name="Grimwood J."/>
            <person name="Jenkins J."/>
            <person name="Barry K."/>
            <person name="Lindquist E."/>
            <person name="Hellsten U."/>
            <person name="Deshpande S."/>
            <person name="Wang X."/>
            <person name="Wu X."/>
            <person name="Mitros T."/>
            <person name="Triplett J."/>
            <person name="Yang X."/>
            <person name="Ye C.Y."/>
            <person name="Mauro-Herrera M."/>
            <person name="Wang L."/>
            <person name="Li P."/>
            <person name="Sharma M."/>
            <person name="Sharma R."/>
            <person name="Ronald P.C."/>
            <person name="Panaud O."/>
            <person name="Kellogg E.A."/>
            <person name="Brutnell T.P."/>
            <person name="Doust A.N."/>
            <person name="Tuskan G.A."/>
            <person name="Rokhsar D."/>
            <person name="Devos K.M."/>
        </authorList>
    </citation>
    <scope>NUCLEOTIDE SEQUENCE [LARGE SCALE GENOMIC DNA]</scope>
    <source>
        <strain evidence="2">cv. Yugu1</strain>
    </source>
</reference>
<dbReference type="EMBL" id="AGNK02000384">
    <property type="status" value="NOT_ANNOTATED_CDS"/>
    <property type="molecule type" value="Genomic_DNA"/>
</dbReference>
<organism evidence="1 2">
    <name type="scientific">Setaria italica</name>
    <name type="common">Foxtail millet</name>
    <name type="synonym">Panicum italicum</name>
    <dbReference type="NCBI Taxonomy" id="4555"/>
    <lineage>
        <taxon>Eukaryota</taxon>
        <taxon>Viridiplantae</taxon>
        <taxon>Streptophyta</taxon>
        <taxon>Embryophyta</taxon>
        <taxon>Tracheophyta</taxon>
        <taxon>Spermatophyta</taxon>
        <taxon>Magnoliopsida</taxon>
        <taxon>Liliopsida</taxon>
        <taxon>Poales</taxon>
        <taxon>Poaceae</taxon>
        <taxon>PACMAD clade</taxon>
        <taxon>Panicoideae</taxon>
        <taxon>Panicodae</taxon>
        <taxon>Paniceae</taxon>
        <taxon>Cenchrinae</taxon>
        <taxon>Setaria</taxon>
    </lineage>
</organism>
<keyword evidence="2" id="KW-1185">Reference proteome</keyword>
<accession>K3Z252</accession>
<evidence type="ECO:0000313" key="2">
    <source>
        <dbReference type="Proteomes" id="UP000004995"/>
    </source>
</evidence>
<evidence type="ECO:0000313" key="1">
    <source>
        <dbReference type="EnsemblPlants" id="KQL30020"/>
    </source>
</evidence>
<dbReference type="InParanoid" id="K3Z252"/>
<proteinExistence type="predicted"/>
<dbReference type="Gramene" id="KQL30020">
    <property type="protein sequence ID" value="KQL30020"/>
    <property type="gene ID" value="SETIT_020620mg"/>
</dbReference>
<dbReference type="Proteomes" id="UP000004995">
    <property type="component" value="Unassembled WGS sequence"/>
</dbReference>
<reference evidence="1" key="2">
    <citation type="submission" date="2018-08" db="UniProtKB">
        <authorList>
            <consortium name="EnsemblPlants"/>
        </authorList>
    </citation>
    <scope>IDENTIFICATION</scope>
    <source>
        <strain evidence="1">Yugu1</strain>
    </source>
</reference>
<protein>
    <submittedName>
        <fullName evidence="1">Uncharacterized protein</fullName>
    </submittedName>
</protein>
<sequence>MKSESYFYVTAIVMDLSYWGERGRWPAAIVVAAQGERAQEGEGA</sequence>
<dbReference type="HOGENOM" id="CLU_3225519_0_0_1"/>
<dbReference type="EnsemblPlants" id="KQL30020">
    <property type="protein sequence ID" value="KQL30020"/>
    <property type="gene ID" value="SETIT_020620mg"/>
</dbReference>